<proteinExistence type="predicted"/>
<feature type="compositionally biased region" description="Basic residues" evidence="1">
    <location>
        <begin position="753"/>
        <end position="763"/>
    </location>
</feature>
<dbReference type="InterPro" id="IPR047565">
    <property type="entry name" value="Alpha-macroglob_thiol-ester_cl"/>
</dbReference>
<dbReference type="Gene3D" id="1.50.10.20">
    <property type="match status" value="1"/>
</dbReference>
<dbReference type="InterPro" id="IPR011625">
    <property type="entry name" value="A2M_N_BRD"/>
</dbReference>
<feature type="domain" description="Alpha-2-macroglobulin bait region" evidence="2">
    <location>
        <begin position="232"/>
        <end position="378"/>
    </location>
</feature>
<evidence type="ECO:0000313" key="5">
    <source>
        <dbReference type="Proteomes" id="UP001243846"/>
    </source>
</evidence>
<dbReference type="InterPro" id="IPR001599">
    <property type="entry name" value="Macroglobln_a2"/>
</dbReference>
<keyword evidence="5" id="KW-1185">Reference proteome</keyword>
<dbReference type="SUPFAM" id="SSF48239">
    <property type="entry name" value="Terpenoid cyclases/Protein prenyltransferases"/>
    <property type="match status" value="1"/>
</dbReference>
<dbReference type="PANTHER" id="PTHR40094:SF1">
    <property type="entry name" value="UBIQUITIN DOMAIN-CONTAINING PROTEIN"/>
    <property type="match status" value="1"/>
</dbReference>
<gene>
    <name evidence="4" type="ORF">QWZ10_15275</name>
</gene>
<evidence type="ECO:0000259" key="2">
    <source>
        <dbReference type="SMART" id="SM01359"/>
    </source>
</evidence>
<dbReference type="InterPro" id="IPR041462">
    <property type="entry name" value="Bact_A2M_MG6"/>
</dbReference>
<dbReference type="Pfam" id="PF17972">
    <property type="entry name" value="bMG5"/>
    <property type="match status" value="1"/>
</dbReference>
<organism evidence="4 5">
    <name type="scientific">Paracoccus cavernae</name>
    <dbReference type="NCBI Taxonomy" id="1571207"/>
    <lineage>
        <taxon>Bacteria</taxon>
        <taxon>Pseudomonadati</taxon>
        <taxon>Pseudomonadota</taxon>
        <taxon>Alphaproteobacteria</taxon>
        <taxon>Rhodobacterales</taxon>
        <taxon>Paracoccaceae</taxon>
        <taxon>Paracoccus</taxon>
    </lineage>
</organism>
<name>A0ABT8DBH1_9RHOB</name>
<dbReference type="PANTHER" id="PTHR40094">
    <property type="entry name" value="ALPHA-2-MACROGLOBULIN HOMOLOG"/>
    <property type="match status" value="1"/>
</dbReference>
<dbReference type="Pfam" id="PF00207">
    <property type="entry name" value="A2M"/>
    <property type="match status" value="1"/>
</dbReference>
<dbReference type="SMART" id="SM01359">
    <property type="entry name" value="A2M_N_2"/>
    <property type="match status" value="1"/>
</dbReference>
<dbReference type="SMART" id="SM01360">
    <property type="entry name" value="A2M"/>
    <property type="match status" value="1"/>
</dbReference>
<dbReference type="EMBL" id="JAUFRC010000001">
    <property type="protein sequence ID" value="MDN3712780.1"/>
    <property type="molecule type" value="Genomic_DNA"/>
</dbReference>
<dbReference type="InterPro" id="IPR051802">
    <property type="entry name" value="YfhM-like"/>
</dbReference>
<feature type="region of interest" description="Disordered" evidence="1">
    <location>
        <begin position="725"/>
        <end position="786"/>
    </location>
</feature>
<evidence type="ECO:0000256" key="1">
    <source>
        <dbReference type="SAM" id="MobiDB-lite"/>
    </source>
</evidence>
<evidence type="ECO:0000259" key="3">
    <source>
        <dbReference type="SMART" id="SM01360"/>
    </source>
</evidence>
<dbReference type="Pfam" id="PF07703">
    <property type="entry name" value="A2M_BRD"/>
    <property type="match status" value="1"/>
</dbReference>
<dbReference type="SMART" id="SM01419">
    <property type="entry name" value="Thiol-ester_cl"/>
    <property type="match status" value="1"/>
</dbReference>
<sequence length="906" mass="95208">MTANWLFGAPAAELPVDGSLLLSPRTTLAAFKDYRFGRYDDESQSTAESIASGQTDADGNFSTEVTLPDAETLGQRPVEAKVVLDVREGAGRPVERSQSTLILPDQPIIGIRPLFEDDTVADGSDARFALIAVGPDQQPAAAAVQWEINRVETHYEWYSLGGQWQWETTTTRQRVAEGSAEIGETPVEIAGTVGWGSYELVARTAAGAVSSTSFYAGWGFSAGAGSDTPDRLKVALDKPAYRSGDTANVTVEAIADGQGIVSVMSSKLVSQQIVPLKAGDNVIALPVTDDWGAGVYVSVSAIRPISGIEAGDRMPVRALGIAHAAVDPGQRQLQASLTVPAETNPRQSVPVTLKVEGGIAGETVHATIAAVDQGILNLTGFTPPDPSKHYFGQRRLGVGLRDLYGRLILPSGAADGTFREGGDAQVSGTEAPPPTEKLMSWFSGPLTVGADGTVTVDLPIGDFNGQIRVMAVVWSETGIGQSDATILSRDPVVMTVTAPAFLAPGDQAQIGLRLTHASGPAGDVRVALAQAGGEAGIGFTLPQDSVTLTEKGEAKLSVPLSAGEQTGLAEMRLTLTTPDGTALTKDIAISVAMNEPDIQRQDRLAIAPGTSLGIPPQLTDGLLPGAAISVAVGNYGRLDVAGALARLERYPYGCTEQITSIAMPLLYLPRLSALENISANNPNPTSIEQAIALILTRQSSSGGFGLWSADRAIFGSTAMSRTSCRVPVRRATRSPTRPSNRRSTTCATASTHRSNRARPRPTKTRPSPMRSLFSRASGPRPSAICATMPTPPRGFLDPDGGGQSGCGAGIFGRPVARGQDVPSGLWRNRGCPCGGPWLPQRLRHLSARHGGGSGALDRSQDPSRRPKPAHDAGRRPDRVRQRARPEPFDTGIGLVGDGRAKPFGRE</sequence>
<feature type="region of interest" description="Disordered" evidence="1">
    <location>
        <begin position="846"/>
        <end position="906"/>
    </location>
</feature>
<evidence type="ECO:0000313" key="4">
    <source>
        <dbReference type="EMBL" id="MDN3712780.1"/>
    </source>
</evidence>
<accession>A0ABT8DBH1</accession>
<comment type="caution">
    <text evidence="4">The sequence shown here is derived from an EMBL/GenBank/DDBJ whole genome shotgun (WGS) entry which is preliminary data.</text>
</comment>
<dbReference type="InterPro" id="IPR008930">
    <property type="entry name" value="Terpenoid_cyclase/PrenylTrfase"/>
</dbReference>
<dbReference type="Pfam" id="PF17962">
    <property type="entry name" value="bMG6"/>
    <property type="match status" value="1"/>
</dbReference>
<dbReference type="Proteomes" id="UP001243846">
    <property type="component" value="Unassembled WGS sequence"/>
</dbReference>
<protein>
    <submittedName>
        <fullName evidence="4">Alpha-2-macroglobulin family protein</fullName>
    </submittedName>
</protein>
<reference evidence="5" key="1">
    <citation type="journal article" date="2019" name="Int. J. Syst. Evol. Microbiol.">
        <title>The Global Catalogue of Microorganisms (GCM) 10K type strain sequencing project: providing services to taxonomists for standard genome sequencing and annotation.</title>
        <authorList>
            <consortium name="The Broad Institute Genomics Platform"/>
            <consortium name="The Broad Institute Genome Sequencing Center for Infectious Disease"/>
            <person name="Wu L."/>
            <person name="Ma J."/>
        </authorList>
    </citation>
    <scope>NUCLEOTIDE SEQUENCE [LARGE SCALE GENOMIC DNA]</scope>
    <source>
        <strain evidence="5">CECT 8482</strain>
    </source>
</reference>
<dbReference type="InterPro" id="IPR041203">
    <property type="entry name" value="Bact_A2M_MG5"/>
</dbReference>
<feature type="compositionally biased region" description="Low complexity" evidence="1">
    <location>
        <begin position="733"/>
        <end position="745"/>
    </location>
</feature>
<feature type="domain" description="Alpha-2-macroglobulin" evidence="3">
    <location>
        <begin position="440"/>
        <end position="528"/>
    </location>
</feature>
<feature type="compositionally biased region" description="Basic and acidic residues" evidence="1">
    <location>
        <begin position="858"/>
        <end position="887"/>
    </location>
</feature>